<dbReference type="AlphaFoldDB" id="A0AAU9T6N9"/>
<organism evidence="1 2">
    <name type="scientific">Thlaspi arvense</name>
    <name type="common">Field penny-cress</name>
    <dbReference type="NCBI Taxonomy" id="13288"/>
    <lineage>
        <taxon>Eukaryota</taxon>
        <taxon>Viridiplantae</taxon>
        <taxon>Streptophyta</taxon>
        <taxon>Embryophyta</taxon>
        <taxon>Tracheophyta</taxon>
        <taxon>Spermatophyta</taxon>
        <taxon>Magnoliopsida</taxon>
        <taxon>eudicotyledons</taxon>
        <taxon>Gunneridae</taxon>
        <taxon>Pentapetalae</taxon>
        <taxon>rosids</taxon>
        <taxon>malvids</taxon>
        <taxon>Brassicales</taxon>
        <taxon>Brassicaceae</taxon>
        <taxon>Thlaspideae</taxon>
        <taxon>Thlaspi</taxon>
    </lineage>
</organism>
<evidence type="ECO:0000313" key="2">
    <source>
        <dbReference type="Proteomes" id="UP000836841"/>
    </source>
</evidence>
<gene>
    <name evidence="1" type="ORF">TAV2_LOCUS23714</name>
</gene>
<protein>
    <submittedName>
        <fullName evidence="1">Uncharacterized protein</fullName>
    </submittedName>
</protein>
<evidence type="ECO:0000313" key="1">
    <source>
        <dbReference type="EMBL" id="CAH2079922.1"/>
    </source>
</evidence>
<dbReference type="EMBL" id="OU466863">
    <property type="protein sequence ID" value="CAH2079922.1"/>
    <property type="molecule type" value="Genomic_DNA"/>
</dbReference>
<keyword evidence="2" id="KW-1185">Reference proteome</keyword>
<sequence length="132" mass="14792">MDSPPAIWKVSAKQLAKSLPLAIAHLSLSRQLNTISKVDYPQEVMLDQRPMLPQELMEALYAKLYDKYTKLKKMLSFQQEKFLNLVSGDKISMVTCRLVNLLSLSNKVRQGCNNIGAASFHNSLGTTSQALH</sequence>
<proteinExistence type="predicted"/>
<name>A0AAU9T6N9_THLAR</name>
<reference evidence="1 2" key="1">
    <citation type="submission" date="2022-03" db="EMBL/GenBank/DDBJ databases">
        <authorList>
            <person name="Nunn A."/>
            <person name="Chopra R."/>
            <person name="Nunn A."/>
            <person name="Contreras Garrido A."/>
        </authorList>
    </citation>
    <scope>NUCLEOTIDE SEQUENCE [LARGE SCALE GENOMIC DNA]</scope>
</reference>
<dbReference type="Proteomes" id="UP000836841">
    <property type="component" value="Chromosome 7"/>
</dbReference>
<accession>A0AAU9T6N9</accession>